<evidence type="ECO:0000313" key="6">
    <source>
        <dbReference type="EMBL" id="KAK6312932.1"/>
    </source>
</evidence>
<dbReference type="InterPro" id="IPR001839">
    <property type="entry name" value="TGF-b_C"/>
</dbReference>
<evidence type="ECO:0000256" key="4">
    <source>
        <dbReference type="SAM" id="MobiDB-lite"/>
    </source>
</evidence>
<evidence type="ECO:0000313" key="7">
    <source>
        <dbReference type="Proteomes" id="UP001356427"/>
    </source>
</evidence>
<feature type="region of interest" description="Disordered" evidence="4">
    <location>
        <begin position="134"/>
        <end position="154"/>
    </location>
</feature>
<proteinExistence type="inferred from homology"/>
<comment type="subcellular location">
    <subcellularLocation>
        <location evidence="1">Secreted</location>
    </subcellularLocation>
</comment>
<accession>A0AAN8LIK0</accession>
<evidence type="ECO:0000256" key="1">
    <source>
        <dbReference type="ARBA" id="ARBA00004613"/>
    </source>
</evidence>
<protein>
    <recommendedName>
        <fullName evidence="5">TGF-beta family profile domain-containing protein</fullName>
    </recommendedName>
</protein>
<feature type="domain" description="TGF-beta family profile" evidence="5">
    <location>
        <begin position="149"/>
        <end position="253"/>
    </location>
</feature>
<comment type="caution">
    <text evidence="6">The sequence shown here is derived from an EMBL/GenBank/DDBJ whole genome shotgun (WGS) entry which is preliminary data.</text>
</comment>
<sequence length="263" mass="29418">MGVAELKSFLQSHLGERSSTELFQELMCAKQHEHETPQQFLYRMRKMIILQYLMVVLSSWSLGETFILKSSGQKPKATPTDSAPVITLNSCRGEPVSDIKQFLLRGLNLHREPQTEGAGLASLREQWKAAFTTQHSDSQTTLDSKENSKQKLSGNTTGPHCCQLVSKIYIQDLGWENWIIYPESFTFTQCAACSPQLNPAGQQCGAHLPPQDSPPEVSCCKPASQHLVPVLYLDDFNTLIISSVYLTQDCSCTPAINPHRRTY</sequence>
<dbReference type="CDD" id="cd19379">
    <property type="entry name" value="TGF_beta_GSDF"/>
    <property type="match status" value="1"/>
</dbReference>
<dbReference type="GO" id="GO:0005576">
    <property type="term" value="C:extracellular region"/>
    <property type="evidence" value="ECO:0007669"/>
    <property type="project" value="UniProtKB-SubCell"/>
</dbReference>
<keyword evidence="7" id="KW-1185">Reference proteome</keyword>
<reference evidence="6 7" key="1">
    <citation type="submission" date="2021-04" db="EMBL/GenBank/DDBJ databases">
        <authorList>
            <person name="De Guttry C."/>
            <person name="Zahm M."/>
            <person name="Klopp C."/>
            <person name="Cabau C."/>
            <person name="Louis A."/>
            <person name="Berthelot C."/>
            <person name="Parey E."/>
            <person name="Roest Crollius H."/>
            <person name="Montfort J."/>
            <person name="Robinson-Rechavi M."/>
            <person name="Bucao C."/>
            <person name="Bouchez O."/>
            <person name="Gislard M."/>
            <person name="Lluch J."/>
            <person name="Milhes M."/>
            <person name="Lampietro C."/>
            <person name="Lopez Roques C."/>
            <person name="Donnadieu C."/>
            <person name="Braasch I."/>
            <person name="Desvignes T."/>
            <person name="Postlethwait J."/>
            <person name="Bobe J."/>
            <person name="Wedekind C."/>
            <person name="Guiguen Y."/>
        </authorList>
    </citation>
    <scope>NUCLEOTIDE SEQUENCE [LARGE SCALE GENOMIC DNA]</scope>
    <source>
        <strain evidence="6">Cs_M1</strain>
        <tissue evidence="6">Blood</tissue>
    </source>
</reference>
<dbReference type="SMART" id="SM00204">
    <property type="entry name" value="TGFB"/>
    <property type="match status" value="1"/>
</dbReference>
<dbReference type="PROSITE" id="PS51362">
    <property type="entry name" value="TGF_BETA_2"/>
    <property type="match status" value="1"/>
</dbReference>
<dbReference type="Proteomes" id="UP001356427">
    <property type="component" value="Unassembled WGS sequence"/>
</dbReference>
<dbReference type="SUPFAM" id="SSF57501">
    <property type="entry name" value="Cystine-knot cytokines"/>
    <property type="match status" value="1"/>
</dbReference>
<keyword evidence="2" id="KW-0964">Secreted</keyword>
<gene>
    <name evidence="6" type="ORF">J4Q44_G00162790</name>
</gene>
<organism evidence="6 7">
    <name type="scientific">Coregonus suidteri</name>
    <dbReference type="NCBI Taxonomy" id="861788"/>
    <lineage>
        <taxon>Eukaryota</taxon>
        <taxon>Metazoa</taxon>
        <taxon>Chordata</taxon>
        <taxon>Craniata</taxon>
        <taxon>Vertebrata</taxon>
        <taxon>Euteleostomi</taxon>
        <taxon>Actinopterygii</taxon>
        <taxon>Neopterygii</taxon>
        <taxon>Teleostei</taxon>
        <taxon>Protacanthopterygii</taxon>
        <taxon>Salmoniformes</taxon>
        <taxon>Salmonidae</taxon>
        <taxon>Coregoninae</taxon>
        <taxon>Coregonus</taxon>
    </lineage>
</organism>
<dbReference type="Pfam" id="PF00019">
    <property type="entry name" value="TGF_beta"/>
    <property type="match status" value="1"/>
</dbReference>
<dbReference type="Gene3D" id="2.10.90.10">
    <property type="entry name" value="Cystine-knot cytokines"/>
    <property type="match status" value="1"/>
</dbReference>
<dbReference type="InterPro" id="IPR029034">
    <property type="entry name" value="Cystine-knot_cytokine"/>
</dbReference>
<dbReference type="AlphaFoldDB" id="A0AAN8LIK0"/>
<keyword evidence="3" id="KW-0339">Growth factor</keyword>
<dbReference type="EMBL" id="JAGTTL010000014">
    <property type="protein sequence ID" value="KAK6312932.1"/>
    <property type="molecule type" value="Genomic_DNA"/>
</dbReference>
<evidence type="ECO:0000259" key="5">
    <source>
        <dbReference type="PROSITE" id="PS51362"/>
    </source>
</evidence>
<comment type="similarity">
    <text evidence="3">Belongs to the TGF-beta family.</text>
</comment>
<evidence type="ECO:0000256" key="3">
    <source>
        <dbReference type="RuleBase" id="RU000354"/>
    </source>
</evidence>
<name>A0AAN8LIK0_9TELE</name>
<dbReference type="GO" id="GO:0008083">
    <property type="term" value="F:growth factor activity"/>
    <property type="evidence" value="ECO:0007669"/>
    <property type="project" value="UniProtKB-KW"/>
</dbReference>
<evidence type="ECO:0000256" key="2">
    <source>
        <dbReference type="ARBA" id="ARBA00022525"/>
    </source>
</evidence>